<dbReference type="PANTHER" id="PTHR14095:SF0">
    <property type="entry name" value="MIP22305P"/>
    <property type="match status" value="1"/>
</dbReference>
<dbReference type="AlphaFoldDB" id="A0A077X4K3"/>
<dbReference type="InterPro" id="IPR041534">
    <property type="entry name" value="EF-hand_13"/>
</dbReference>
<gene>
    <name evidence="5" type="ORF">LRAMOSA06709</name>
</gene>
<sequence length="631" mass="72929">MSDTMLRSTANTPANAPHDIHTKNGVKHTPCNNIPQFFFPHGKPLPVVEQERKLRKVVIIASHLFAQQPFILESQFVSITRACGLPRYMNIALFRRIDSLHQRQERISFDHFVSGWSQLSRDRFDDVSLFFNILRKPGCAWLLPEDFLPVLEDIVLHHPGLRFLADNPMFQERYIETVICRLYYEARCPSGKMTMAQFRKSNFVQMIHSLGPNVDLNSTRDCFSYKHFYVLYCKFWTLDDDHDLIISEEDLAKYNQGALGPSVIQRIMQCGRIAAFARDTGASTSSSSISCEATMEQDEAQQTPITLTYLDYIWFLLSEVDKATPMAIEYWFRCLDTDGDGVLSAYELEQFWKEQEARQRFYGVPEDDQIQFQNILCQMNDLIQPRIRGQFRLQDLKRNGFLAERFFDTFVNFDRFQIHESYQGSIRAKRKEEMERRQRIHDGESIDESLLPIFDDSLGFFMISDWCEYAEIEYQQLLLSEQGDMICDDDDDEGEENDDIGSFEDEDEESSQLEEACSTSDHDSDTSAPTTPTKDPITGASLQPWNQDPVSNTSSNTTMVQPSTNTSEQQQSQDPTTAQVWIWQPNTTKVGTAVNDEIENEEQGEDRAAEWVWLISSSRQQHHQHMTNPPP</sequence>
<evidence type="ECO:0000256" key="1">
    <source>
        <dbReference type="ARBA" id="ARBA00022723"/>
    </source>
</evidence>
<dbReference type="GO" id="GO:0005509">
    <property type="term" value="F:calcium ion binding"/>
    <property type="evidence" value="ECO:0007669"/>
    <property type="project" value="InterPro"/>
</dbReference>
<feature type="domain" description="EF-hand" evidence="4">
    <location>
        <begin position="323"/>
        <end position="358"/>
    </location>
</feature>
<dbReference type="Gene3D" id="1.10.238.220">
    <property type="match status" value="1"/>
</dbReference>
<dbReference type="GO" id="GO:0000159">
    <property type="term" value="C:protein phosphatase type 2A complex"/>
    <property type="evidence" value="ECO:0007669"/>
    <property type="project" value="TreeGrafter"/>
</dbReference>
<dbReference type="GO" id="GO:0019888">
    <property type="term" value="F:protein phosphatase regulator activity"/>
    <property type="evidence" value="ECO:0007669"/>
    <property type="project" value="TreeGrafter"/>
</dbReference>
<feature type="region of interest" description="Disordered" evidence="3">
    <location>
        <begin position="485"/>
        <end position="579"/>
    </location>
</feature>
<accession>A0A077X4K3</accession>
<dbReference type="FunFam" id="1.10.238.10:FF:000025">
    <property type="entry name" value="serine/threonine-protein phosphatase 2A regulatory subunit B'' subunit alpha"/>
    <property type="match status" value="1"/>
</dbReference>
<dbReference type="EMBL" id="LK023386">
    <property type="protein sequence ID" value="CDS14540.1"/>
    <property type="molecule type" value="Genomic_DNA"/>
</dbReference>
<dbReference type="Pfam" id="PF17958">
    <property type="entry name" value="EF-hand_13"/>
    <property type="match status" value="1"/>
</dbReference>
<feature type="compositionally biased region" description="Polar residues" evidence="3">
    <location>
        <begin position="1"/>
        <end position="14"/>
    </location>
</feature>
<dbReference type="PROSITE" id="PS50222">
    <property type="entry name" value="EF_HAND_2"/>
    <property type="match status" value="1"/>
</dbReference>
<keyword evidence="1" id="KW-0479">Metal-binding</keyword>
<feature type="region of interest" description="Disordered" evidence="3">
    <location>
        <begin position="1"/>
        <end position="26"/>
    </location>
</feature>
<feature type="compositionally biased region" description="Polar residues" evidence="3">
    <location>
        <begin position="540"/>
        <end position="579"/>
    </location>
</feature>
<dbReference type="InterPro" id="IPR018247">
    <property type="entry name" value="EF_Hand_1_Ca_BS"/>
</dbReference>
<dbReference type="PANTHER" id="PTHR14095">
    <property type="entry name" value="PHOSPHATASE 2A REGULATORY SUBUNIT-RELATED"/>
    <property type="match status" value="1"/>
</dbReference>
<dbReference type="OrthoDB" id="5586at2759"/>
<protein>
    <recommendedName>
        <fullName evidence="4">EF-hand domain-containing protein</fullName>
    </recommendedName>
</protein>
<evidence type="ECO:0000256" key="2">
    <source>
        <dbReference type="ARBA" id="ARBA00022837"/>
    </source>
</evidence>
<feature type="compositionally biased region" description="Acidic residues" evidence="3">
    <location>
        <begin position="486"/>
        <end position="512"/>
    </location>
</feature>
<dbReference type="InterPro" id="IPR002048">
    <property type="entry name" value="EF_hand_dom"/>
</dbReference>
<dbReference type="SUPFAM" id="SSF47473">
    <property type="entry name" value="EF-hand"/>
    <property type="match status" value="2"/>
</dbReference>
<evidence type="ECO:0000256" key="3">
    <source>
        <dbReference type="SAM" id="MobiDB-lite"/>
    </source>
</evidence>
<proteinExistence type="predicted"/>
<keyword evidence="2" id="KW-0106">Calcium</keyword>
<dbReference type="PROSITE" id="PS00018">
    <property type="entry name" value="EF_HAND_1"/>
    <property type="match status" value="1"/>
</dbReference>
<dbReference type="Gene3D" id="1.10.238.230">
    <property type="match status" value="1"/>
</dbReference>
<reference evidence="5" key="1">
    <citation type="journal article" date="2014" name="Genome Announc.">
        <title>De novo whole-genome sequence and genome annotation of Lichtheimia ramosa.</title>
        <authorList>
            <person name="Linde J."/>
            <person name="Schwartze V."/>
            <person name="Binder U."/>
            <person name="Lass-Florl C."/>
            <person name="Voigt K."/>
            <person name="Horn F."/>
        </authorList>
    </citation>
    <scope>NUCLEOTIDE SEQUENCE</scope>
    <source>
        <strain evidence="5">JMRC FSU:6197</strain>
    </source>
</reference>
<dbReference type="Gene3D" id="1.10.238.10">
    <property type="entry name" value="EF-hand"/>
    <property type="match status" value="1"/>
</dbReference>
<organism evidence="5">
    <name type="scientific">Lichtheimia ramosa</name>
    <dbReference type="NCBI Taxonomy" id="688394"/>
    <lineage>
        <taxon>Eukaryota</taxon>
        <taxon>Fungi</taxon>
        <taxon>Fungi incertae sedis</taxon>
        <taxon>Mucoromycota</taxon>
        <taxon>Mucoromycotina</taxon>
        <taxon>Mucoromycetes</taxon>
        <taxon>Mucorales</taxon>
        <taxon>Lichtheimiaceae</taxon>
        <taxon>Lichtheimia</taxon>
    </lineage>
</organism>
<name>A0A077X4K3_9FUNG</name>
<evidence type="ECO:0000313" key="5">
    <source>
        <dbReference type="EMBL" id="CDS14540.1"/>
    </source>
</evidence>
<evidence type="ECO:0000259" key="4">
    <source>
        <dbReference type="PROSITE" id="PS50222"/>
    </source>
</evidence>
<dbReference type="Pfam" id="PF13499">
    <property type="entry name" value="EF-hand_7"/>
    <property type="match status" value="1"/>
</dbReference>
<dbReference type="InterPro" id="IPR011992">
    <property type="entry name" value="EF-hand-dom_pair"/>
</dbReference>